<name>A0A1M6KQU5_9BACT</name>
<gene>
    <name evidence="2" type="ORF">SAMN02745146_3533</name>
</gene>
<keyword evidence="3" id="KW-1185">Reference proteome</keyword>
<feature type="transmembrane region" description="Helical" evidence="1">
    <location>
        <begin position="21"/>
        <end position="45"/>
    </location>
</feature>
<keyword evidence="1" id="KW-0472">Membrane</keyword>
<evidence type="ECO:0000313" key="2">
    <source>
        <dbReference type="EMBL" id="SHJ61363.1"/>
    </source>
</evidence>
<evidence type="ECO:0000256" key="1">
    <source>
        <dbReference type="SAM" id="Phobius"/>
    </source>
</evidence>
<evidence type="ECO:0000313" key="3">
    <source>
        <dbReference type="Proteomes" id="UP000184418"/>
    </source>
</evidence>
<organism evidence="2 3">
    <name type="scientific">Hymenobacter daecheongensis DSM 21074</name>
    <dbReference type="NCBI Taxonomy" id="1121955"/>
    <lineage>
        <taxon>Bacteria</taxon>
        <taxon>Pseudomonadati</taxon>
        <taxon>Bacteroidota</taxon>
        <taxon>Cytophagia</taxon>
        <taxon>Cytophagales</taxon>
        <taxon>Hymenobacteraceae</taxon>
        <taxon>Hymenobacter</taxon>
    </lineage>
</organism>
<proteinExistence type="predicted"/>
<dbReference type="AlphaFoldDB" id="A0A1M6KQU5"/>
<protein>
    <submittedName>
        <fullName evidence="2">Uncharacterized protein</fullName>
    </submittedName>
</protein>
<dbReference type="EMBL" id="FQYN01000008">
    <property type="protein sequence ID" value="SHJ61363.1"/>
    <property type="molecule type" value="Genomic_DNA"/>
</dbReference>
<sequence length="209" mass="24333">MLQGILRRQPNRQIHRQLDAFLLIGLYILVFVGLPIAIGCLIYFAPKKLGYPKTGKYLTIIFGLFILAAILSAVFEDQLFTNNNAKELVEEYEVLLTDKFDLKENKSMSGIGDYYHTFTLKISERDKNNAILKIKDSDNFKINNASIESLLHQQQERYFGPRVIQNYETENSYIREYFQPSGRRGYAPTFRRISISKTENELIFEDIKE</sequence>
<keyword evidence="1" id="KW-0812">Transmembrane</keyword>
<keyword evidence="1" id="KW-1133">Transmembrane helix</keyword>
<accession>A0A1M6KQU5</accession>
<dbReference type="Proteomes" id="UP000184418">
    <property type="component" value="Unassembled WGS sequence"/>
</dbReference>
<feature type="transmembrane region" description="Helical" evidence="1">
    <location>
        <begin position="57"/>
        <end position="75"/>
    </location>
</feature>
<reference evidence="2 3" key="1">
    <citation type="submission" date="2016-11" db="EMBL/GenBank/DDBJ databases">
        <authorList>
            <person name="Jaros S."/>
            <person name="Januszkiewicz K."/>
            <person name="Wedrychowicz H."/>
        </authorList>
    </citation>
    <scope>NUCLEOTIDE SEQUENCE [LARGE SCALE GENOMIC DNA]</scope>
    <source>
        <strain evidence="2 3">DSM 21074</strain>
    </source>
</reference>